<dbReference type="Proteomes" id="UP001055811">
    <property type="component" value="Linkage Group LG03"/>
</dbReference>
<organism evidence="1 2">
    <name type="scientific">Cichorium intybus</name>
    <name type="common">Chicory</name>
    <dbReference type="NCBI Taxonomy" id="13427"/>
    <lineage>
        <taxon>Eukaryota</taxon>
        <taxon>Viridiplantae</taxon>
        <taxon>Streptophyta</taxon>
        <taxon>Embryophyta</taxon>
        <taxon>Tracheophyta</taxon>
        <taxon>Spermatophyta</taxon>
        <taxon>Magnoliopsida</taxon>
        <taxon>eudicotyledons</taxon>
        <taxon>Gunneridae</taxon>
        <taxon>Pentapetalae</taxon>
        <taxon>asterids</taxon>
        <taxon>campanulids</taxon>
        <taxon>Asterales</taxon>
        <taxon>Asteraceae</taxon>
        <taxon>Cichorioideae</taxon>
        <taxon>Cichorieae</taxon>
        <taxon>Cichoriinae</taxon>
        <taxon>Cichorium</taxon>
    </lineage>
</organism>
<evidence type="ECO:0000313" key="2">
    <source>
        <dbReference type="Proteomes" id="UP001055811"/>
    </source>
</evidence>
<comment type="caution">
    <text evidence="1">The sequence shown here is derived from an EMBL/GenBank/DDBJ whole genome shotgun (WGS) entry which is preliminary data.</text>
</comment>
<proteinExistence type="predicted"/>
<sequence length="519" mass="60160">MSSDRRPISRTSPSSLFDAIRNFLEEQKSIIRSIGFGTILEINFDEIPTALSFHVINEYTFGNINITKERIHNILGVPNGGKEIDFKKRRLRNDSVVKQWKQQYEAKSASGTNPRSVLKKMKQKKDLSSNKDDILLFLHYMDSKSESRKGLKWTTKELRKESELIEKGVEGEESNEKGVKGEKKLKKQKTTEKGVEGEESNEKGVKGEKKLKKRKTIEEVEGENKPKKQKTREKDMVKLLESAYSMFEKQFLLCSQRCPQNETYIAIKEKMQTHAAEPSTEDLAEALLSLKGTWNGDTMHVGPFRVRTENAPSAEDTRLLEWENWNSWERIATKRSSCCKNVQSIKLDEHYFLIVVNIPEEKVEVWDTLKGPLSEYNEYLGNVVTFLDSYTKPKSSFSRYTKKVADIKKQEADSNDCGIYLCYYLEFPDDVHKFQKEEMTNTSFNDDEKLQDLQYMINLLLLPVLKDMRAEQEKEIEMEATTQGNYSSYKTLLKPLDSNNVSGHFALDFRFGFKQWCSY</sequence>
<dbReference type="EMBL" id="CM042011">
    <property type="protein sequence ID" value="KAI3767751.1"/>
    <property type="molecule type" value="Genomic_DNA"/>
</dbReference>
<reference evidence="1 2" key="2">
    <citation type="journal article" date="2022" name="Mol. Ecol. Resour.">
        <title>The genomes of chicory, endive, great burdock and yacon provide insights into Asteraceae paleo-polyploidization history and plant inulin production.</title>
        <authorList>
            <person name="Fan W."/>
            <person name="Wang S."/>
            <person name="Wang H."/>
            <person name="Wang A."/>
            <person name="Jiang F."/>
            <person name="Liu H."/>
            <person name="Zhao H."/>
            <person name="Xu D."/>
            <person name="Zhang Y."/>
        </authorList>
    </citation>
    <scope>NUCLEOTIDE SEQUENCE [LARGE SCALE GENOMIC DNA]</scope>
    <source>
        <strain evidence="2">cv. Punajuju</strain>
        <tissue evidence="1">Leaves</tissue>
    </source>
</reference>
<gene>
    <name evidence="1" type="ORF">L2E82_18134</name>
</gene>
<evidence type="ECO:0000313" key="1">
    <source>
        <dbReference type="EMBL" id="KAI3767751.1"/>
    </source>
</evidence>
<name>A0ACB9F9V8_CICIN</name>
<accession>A0ACB9F9V8</accession>
<reference evidence="2" key="1">
    <citation type="journal article" date="2022" name="Mol. Ecol. Resour.">
        <title>The genomes of chicory, endive, great burdock and yacon provide insights into Asteraceae palaeo-polyploidization history and plant inulin production.</title>
        <authorList>
            <person name="Fan W."/>
            <person name="Wang S."/>
            <person name="Wang H."/>
            <person name="Wang A."/>
            <person name="Jiang F."/>
            <person name="Liu H."/>
            <person name="Zhao H."/>
            <person name="Xu D."/>
            <person name="Zhang Y."/>
        </authorList>
    </citation>
    <scope>NUCLEOTIDE SEQUENCE [LARGE SCALE GENOMIC DNA]</scope>
    <source>
        <strain evidence="2">cv. Punajuju</strain>
    </source>
</reference>
<keyword evidence="2" id="KW-1185">Reference proteome</keyword>
<protein>
    <submittedName>
        <fullName evidence="1">Uncharacterized protein</fullName>
    </submittedName>
</protein>